<dbReference type="GO" id="GO:0009432">
    <property type="term" value="P:SOS response"/>
    <property type="evidence" value="ECO:0007669"/>
    <property type="project" value="TreeGrafter"/>
</dbReference>
<keyword evidence="4" id="KW-1185">Reference proteome</keyword>
<sequence>MIPFALFYTEQDAKRNANFIKALLEAGKRVQLDGTLITDEQKLHPYDYVFNRTRNHHESLKTLDATFFNPLRVNALANDKEKTIQFAQMLGIPTIPTTRFTQPLPPFPVVLKTRDGHGGKEVYLCRDERDVALITERHNPHTLLVQPYVESDATDVRIWMIGKRILGAVKRQGNEGFKSNYTLGGTVTTFNLPSILVEHATRIQRALRSDYIGIDFLIGRNGQFYLNEIEDPVGARSLYETTEIDVAACIMQHIAKCIHH</sequence>
<dbReference type="SUPFAM" id="SSF56059">
    <property type="entry name" value="Glutathione synthetase ATP-binding domain-like"/>
    <property type="match status" value="1"/>
</dbReference>
<dbReference type="Pfam" id="PF08443">
    <property type="entry name" value="RimK"/>
    <property type="match status" value="1"/>
</dbReference>
<dbReference type="GO" id="GO:0046872">
    <property type="term" value="F:metal ion binding"/>
    <property type="evidence" value="ECO:0007669"/>
    <property type="project" value="InterPro"/>
</dbReference>
<evidence type="ECO:0000313" key="3">
    <source>
        <dbReference type="EMBL" id="MBF4500838.1"/>
    </source>
</evidence>
<evidence type="ECO:0000259" key="2">
    <source>
        <dbReference type="PROSITE" id="PS50975"/>
    </source>
</evidence>
<dbReference type="EMBL" id="JADKPV010000001">
    <property type="protein sequence ID" value="MBF4500838.1"/>
    <property type="molecule type" value="Genomic_DNA"/>
</dbReference>
<dbReference type="InterPro" id="IPR011761">
    <property type="entry name" value="ATP-grasp"/>
</dbReference>
<keyword evidence="1" id="KW-0067">ATP-binding</keyword>
<feature type="domain" description="ATP-grasp" evidence="2">
    <location>
        <begin position="82"/>
        <end position="255"/>
    </location>
</feature>
<accession>A0A8J7G7Y1</accession>
<dbReference type="PROSITE" id="PS50975">
    <property type="entry name" value="ATP_GRASP"/>
    <property type="match status" value="1"/>
</dbReference>
<dbReference type="PANTHER" id="PTHR21621:SF0">
    <property type="entry name" value="BETA-CITRYLGLUTAMATE SYNTHASE B-RELATED"/>
    <property type="match status" value="1"/>
</dbReference>
<organism evidence="3 4">
    <name type="scientific">Savagea serpentis</name>
    <dbReference type="NCBI Taxonomy" id="2785297"/>
    <lineage>
        <taxon>Bacteria</taxon>
        <taxon>Bacillati</taxon>
        <taxon>Bacillota</taxon>
        <taxon>Bacilli</taxon>
        <taxon>Bacillales</taxon>
        <taxon>Caryophanaceae</taxon>
        <taxon>Savagea</taxon>
    </lineage>
</organism>
<evidence type="ECO:0000313" key="4">
    <source>
        <dbReference type="Proteomes" id="UP000622653"/>
    </source>
</evidence>
<gene>
    <name evidence="3" type="ORF">IRY55_05615</name>
</gene>
<keyword evidence="1" id="KW-0547">Nucleotide-binding</keyword>
<comment type="caution">
    <text evidence="3">The sequence shown here is derived from an EMBL/GenBank/DDBJ whole genome shotgun (WGS) entry which is preliminary data.</text>
</comment>
<dbReference type="RefSeq" id="WP_194562253.1">
    <property type="nucleotide sequence ID" value="NZ_JADKPV010000001.1"/>
</dbReference>
<dbReference type="PANTHER" id="PTHR21621">
    <property type="entry name" value="RIBOSOMAL PROTEIN S6 MODIFICATION PROTEIN"/>
    <property type="match status" value="1"/>
</dbReference>
<dbReference type="GO" id="GO:0005524">
    <property type="term" value="F:ATP binding"/>
    <property type="evidence" value="ECO:0007669"/>
    <property type="project" value="UniProtKB-UniRule"/>
</dbReference>
<dbReference type="GO" id="GO:0005737">
    <property type="term" value="C:cytoplasm"/>
    <property type="evidence" value="ECO:0007669"/>
    <property type="project" value="TreeGrafter"/>
</dbReference>
<dbReference type="Proteomes" id="UP000622653">
    <property type="component" value="Unassembled WGS sequence"/>
</dbReference>
<dbReference type="GO" id="GO:0018169">
    <property type="term" value="F:ribosomal S6-glutamic acid ligase activity"/>
    <property type="evidence" value="ECO:0007669"/>
    <property type="project" value="TreeGrafter"/>
</dbReference>
<reference evidence="3" key="1">
    <citation type="submission" date="2020-11" db="EMBL/GenBank/DDBJ databases">
        <title>Multidrug resistant novel bacterium Savagea serpentis sp. nov., isolated from the scats of a vine snake (Ahaetulla nasuta).</title>
        <authorList>
            <person name="Venkata Ramana V."/>
            <person name="Vikas Patil S."/>
            <person name="Yogita Lugani V."/>
        </authorList>
    </citation>
    <scope>NUCLEOTIDE SEQUENCE</scope>
    <source>
        <strain evidence="3">SN6</strain>
    </source>
</reference>
<evidence type="ECO:0000256" key="1">
    <source>
        <dbReference type="PROSITE-ProRule" id="PRU00409"/>
    </source>
</evidence>
<dbReference type="Gene3D" id="3.30.470.20">
    <property type="entry name" value="ATP-grasp fold, B domain"/>
    <property type="match status" value="1"/>
</dbReference>
<dbReference type="InterPro" id="IPR013651">
    <property type="entry name" value="ATP-grasp_RimK-type"/>
</dbReference>
<protein>
    <submittedName>
        <fullName evidence="3">ATP-grasp domain-containing protein</fullName>
    </submittedName>
</protein>
<dbReference type="AlphaFoldDB" id="A0A8J7G7Y1"/>
<proteinExistence type="predicted"/>
<name>A0A8J7G7Y1_9BACL</name>